<dbReference type="InterPro" id="IPR054464">
    <property type="entry name" value="ULD_fung"/>
</dbReference>
<gene>
    <name evidence="2" type="ORF">FIBSPDRAFT_355117</name>
</gene>
<proteinExistence type="predicted"/>
<dbReference type="AlphaFoldDB" id="A0A167VUG6"/>
<protein>
    <recommendedName>
        <fullName evidence="1">Ubiquitin-like domain-containing protein</fullName>
    </recommendedName>
</protein>
<sequence>MDPTLESEETGNKETIFNVSETSGGMVNSVNGNLTMGDYIGGDQFHINIYLTPTVVATEGYHEYHRGIYPTRPPPNEADTNIYTNVAPSHGVRQPQHPGAFKPFTDYIDANVVVQACYPPGSADRALVEIQVITDIMDALMESSSLRHSVKLPETLASLQRILKLTKLAIRLYQDTPLAQTLGLAIIIEAEHCRQLLKKLLSSLVNCRHTLSAAMLHFIREYIWSRTGECNVSNDLDSKLRDCHGSFAACVLALGSFALYELEWGTGTGNLAELHNFSLLFKQESTSLQHIRIDTVIVVDHLARQLPIPIVFCKSWQDFHVVITGFCTDSAGVINRLHFSTVLQPGMTVEMSVVLHERAERYGSEEHRCPRCNRINSKVITSSGWVSW</sequence>
<dbReference type="OrthoDB" id="3055369at2759"/>
<accession>A0A167VUG6</accession>
<keyword evidence="3" id="KW-1185">Reference proteome</keyword>
<dbReference type="EMBL" id="KV417843">
    <property type="protein sequence ID" value="KZP05385.1"/>
    <property type="molecule type" value="Genomic_DNA"/>
</dbReference>
<organism evidence="2 3">
    <name type="scientific">Athelia psychrophila</name>
    <dbReference type="NCBI Taxonomy" id="1759441"/>
    <lineage>
        <taxon>Eukaryota</taxon>
        <taxon>Fungi</taxon>
        <taxon>Dikarya</taxon>
        <taxon>Basidiomycota</taxon>
        <taxon>Agaricomycotina</taxon>
        <taxon>Agaricomycetes</taxon>
        <taxon>Agaricomycetidae</taxon>
        <taxon>Atheliales</taxon>
        <taxon>Atheliaceae</taxon>
        <taxon>Athelia</taxon>
    </lineage>
</organism>
<name>A0A167VUG6_9AGAM</name>
<reference evidence="2 3" key="1">
    <citation type="journal article" date="2016" name="Mol. Biol. Evol.">
        <title>Comparative Genomics of Early-Diverging Mushroom-Forming Fungi Provides Insights into the Origins of Lignocellulose Decay Capabilities.</title>
        <authorList>
            <person name="Nagy L.G."/>
            <person name="Riley R."/>
            <person name="Tritt A."/>
            <person name="Adam C."/>
            <person name="Daum C."/>
            <person name="Floudas D."/>
            <person name="Sun H."/>
            <person name="Yadav J.S."/>
            <person name="Pangilinan J."/>
            <person name="Larsson K.H."/>
            <person name="Matsuura K."/>
            <person name="Barry K."/>
            <person name="Labutti K."/>
            <person name="Kuo R."/>
            <person name="Ohm R.A."/>
            <person name="Bhattacharya S.S."/>
            <person name="Shirouzu T."/>
            <person name="Yoshinaga Y."/>
            <person name="Martin F.M."/>
            <person name="Grigoriev I.V."/>
            <person name="Hibbett D.S."/>
        </authorList>
    </citation>
    <scope>NUCLEOTIDE SEQUENCE [LARGE SCALE GENOMIC DNA]</scope>
    <source>
        <strain evidence="2 3">CBS 109695</strain>
    </source>
</reference>
<evidence type="ECO:0000313" key="3">
    <source>
        <dbReference type="Proteomes" id="UP000076532"/>
    </source>
</evidence>
<dbReference type="Proteomes" id="UP000076532">
    <property type="component" value="Unassembled WGS sequence"/>
</dbReference>
<feature type="domain" description="Ubiquitin-like" evidence="1">
    <location>
        <begin position="293"/>
        <end position="356"/>
    </location>
</feature>
<dbReference type="Pfam" id="PF22893">
    <property type="entry name" value="ULD_2"/>
    <property type="match status" value="1"/>
</dbReference>
<evidence type="ECO:0000313" key="2">
    <source>
        <dbReference type="EMBL" id="KZP05385.1"/>
    </source>
</evidence>
<evidence type="ECO:0000259" key="1">
    <source>
        <dbReference type="Pfam" id="PF22893"/>
    </source>
</evidence>